<dbReference type="PaxDb" id="6945-B7QL09"/>
<keyword evidence="2" id="KW-0732">Signal</keyword>
<evidence type="ECO:0000313" key="5">
    <source>
        <dbReference type="EnsemblMetazoa" id="ISCW013632-PA"/>
    </source>
</evidence>
<keyword evidence="1" id="KW-1133">Transmembrane helix</keyword>
<proteinExistence type="predicted"/>
<keyword evidence="1" id="KW-0812">Transmembrane</keyword>
<feature type="transmembrane region" description="Helical" evidence="1">
    <location>
        <begin position="339"/>
        <end position="362"/>
    </location>
</feature>
<evidence type="ECO:0000313" key="4">
    <source>
        <dbReference type="EMBL" id="EEC19531.1"/>
    </source>
</evidence>
<reference evidence="5" key="2">
    <citation type="submission" date="2020-05" db="UniProtKB">
        <authorList>
            <consortium name="EnsemblMetazoa"/>
        </authorList>
    </citation>
    <scope>IDENTIFICATION</scope>
    <source>
        <strain evidence="5">wikel</strain>
    </source>
</reference>
<organism>
    <name type="scientific">Ixodes scapularis</name>
    <name type="common">Black-legged tick</name>
    <name type="synonym">Deer tick</name>
    <dbReference type="NCBI Taxonomy" id="6945"/>
    <lineage>
        <taxon>Eukaryota</taxon>
        <taxon>Metazoa</taxon>
        <taxon>Ecdysozoa</taxon>
        <taxon>Arthropoda</taxon>
        <taxon>Chelicerata</taxon>
        <taxon>Arachnida</taxon>
        <taxon>Acari</taxon>
        <taxon>Parasitiformes</taxon>
        <taxon>Ixodida</taxon>
        <taxon>Ixodoidea</taxon>
        <taxon>Ixodidae</taxon>
        <taxon>Ixodinae</taxon>
        <taxon>Ixodes</taxon>
    </lineage>
</organism>
<accession>B7QL09</accession>
<dbReference type="EnsemblMetazoa" id="ISCW013632-RA">
    <property type="protein sequence ID" value="ISCW013632-PA"/>
    <property type="gene ID" value="ISCW013632"/>
</dbReference>
<keyword evidence="1" id="KW-0472">Membrane</keyword>
<dbReference type="VEuPathDB" id="VectorBase:ISCW013632"/>
<feature type="domain" description="EB" evidence="3">
    <location>
        <begin position="226"/>
        <end position="271"/>
    </location>
</feature>
<feature type="signal peptide" evidence="2">
    <location>
        <begin position="1"/>
        <end position="32"/>
    </location>
</feature>
<reference evidence="4 6" key="1">
    <citation type="submission" date="2008-03" db="EMBL/GenBank/DDBJ databases">
        <title>Annotation of Ixodes scapularis.</title>
        <authorList>
            <consortium name="Ixodes scapularis Genome Project Consortium"/>
            <person name="Caler E."/>
            <person name="Hannick L.I."/>
            <person name="Bidwell S."/>
            <person name="Joardar V."/>
            <person name="Thiagarajan M."/>
            <person name="Amedeo P."/>
            <person name="Galinsky K.J."/>
            <person name="Schobel S."/>
            <person name="Inman J."/>
            <person name="Hostetler J."/>
            <person name="Miller J."/>
            <person name="Hammond M."/>
            <person name="Megy K."/>
            <person name="Lawson D."/>
            <person name="Kodira C."/>
            <person name="Sutton G."/>
            <person name="Meyer J."/>
            <person name="Hill C.A."/>
            <person name="Birren B."/>
            <person name="Nene V."/>
            <person name="Collins F."/>
            <person name="Alarcon-Chaidez F."/>
            <person name="Wikel S."/>
            <person name="Strausberg R."/>
        </authorList>
    </citation>
    <scope>NUCLEOTIDE SEQUENCE [LARGE SCALE GENOMIC DNA]</scope>
    <source>
        <strain evidence="6">Wikel</strain>
        <strain evidence="4">Wikel colony</strain>
    </source>
</reference>
<dbReference type="HOGENOM" id="CLU_644493_0_0_1"/>
<gene>
    <name evidence="4" type="ORF">IscW_ISCW013632</name>
</gene>
<keyword evidence="6" id="KW-1185">Reference proteome</keyword>
<dbReference type="EMBL" id="DS962993">
    <property type="protein sequence ID" value="EEC19531.1"/>
    <property type="molecule type" value="Genomic_DNA"/>
</dbReference>
<evidence type="ECO:0000313" key="6">
    <source>
        <dbReference type="Proteomes" id="UP000001555"/>
    </source>
</evidence>
<dbReference type="Pfam" id="PF01683">
    <property type="entry name" value="EB"/>
    <property type="match status" value="1"/>
</dbReference>
<protein>
    <recommendedName>
        <fullName evidence="3">EB domain-containing protein</fullName>
    </recommendedName>
</protein>
<dbReference type="Proteomes" id="UP000001555">
    <property type="component" value="Unassembled WGS sequence"/>
</dbReference>
<dbReference type="InParanoid" id="B7QL09"/>
<dbReference type="EMBL" id="ABJB010538771">
    <property type="status" value="NOT_ANNOTATED_CDS"/>
    <property type="molecule type" value="Genomic_DNA"/>
</dbReference>
<name>B7QL09_IXOSC</name>
<evidence type="ECO:0000259" key="3">
    <source>
        <dbReference type="Pfam" id="PF01683"/>
    </source>
</evidence>
<sequence length="426" mass="46724">MANPSRVRTSRVTAKYAIIALLTLLQIQQVQAQNTASGFEEFYEVLETDLMEISTPTMQAASDETDNSNEAAGTGTSTKRVLLTTLSKVICKAVRNYTSTNSSLLFTCGVRGGELGTVHWRIHPPGCCLWDETYRQTRTMMGSENADIQISLTPLRAGPGFVHARVYNSEDQVIHEETLPFLVTDTLDNDACRKYVHCNSDRSECQVVDALNNTRCVCTTVAYPHYDDIHGVCYSAKRLGQHCEYSHECYSGQKFSACDSGVCVCNRYTHQGSAGNETRCLQAAHLGETCDQGLRTCVGAGVRCLRRQCVCLANLTRDILRGCVPVEVKPEAVRSVSQLLWNAMPVLLVALLVLSATGIVLWTRRMVPWCKDSEESSVSREGSIVGTFAPLSPPKSSKANSMVGPEPNQFSSSEIRVGKMVLESAL</sequence>
<dbReference type="InterPro" id="IPR006149">
    <property type="entry name" value="EB_dom"/>
</dbReference>
<dbReference type="VEuPathDB" id="VectorBase:ISCI013632"/>
<feature type="chain" id="PRO_5014568383" description="EB domain-containing protein" evidence="2">
    <location>
        <begin position="33"/>
        <end position="426"/>
    </location>
</feature>
<dbReference type="AlphaFoldDB" id="B7QL09"/>
<evidence type="ECO:0000256" key="1">
    <source>
        <dbReference type="SAM" id="Phobius"/>
    </source>
</evidence>
<evidence type="ECO:0000256" key="2">
    <source>
        <dbReference type="SAM" id="SignalP"/>
    </source>
</evidence>